<organism evidence="1 2">
    <name type="scientific">Aliterella atlantica CENA595</name>
    <dbReference type="NCBI Taxonomy" id="1618023"/>
    <lineage>
        <taxon>Bacteria</taxon>
        <taxon>Bacillati</taxon>
        <taxon>Cyanobacteriota</taxon>
        <taxon>Cyanophyceae</taxon>
        <taxon>Chroococcidiopsidales</taxon>
        <taxon>Aliterellaceae</taxon>
        <taxon>Aliterella</taxon>
    </lineage>
</organism>
<name>A0A0D8ZW19_9CYAN</name>
<comment type="caution">
    <text evidence="1">The sequence shown here is derived from an EMBL/GenBank/DDBJ whole genome shotgun (WGS) entry which is preliminary data.</text>
</comment>
<evidence type="ECO:0000313" key="2">
    <source>
        <dbReference type="Proteomes" id="UP000032452"/>
    </source>
</evidence>
<evidence type="ECO:0000313" key="1">
    <source>
        <dbReference type="EMBL" id="KJH72940.1"/>
    </source>
</evidence>
<keyword evidence="2" id="KW-1185">Reference proteome</keyword>
<reference evidence="1 2" key="1">
    <citation type="submission" date="2015-02" db="EMBL/GenBank/DDBJ databases">
        <title>Draft genome of a novel marine cyanobacterium (Chroococcales) isolated from South Atlantic Ocean.</title>
        <authorList>
            <person name="Rigonato J."/>
            <person name="Alvarenga D.O."/>
            <person name="Branco L.H."/>
            <person name="Varani A.M."/>
            <person name="Brandini F.P."/>
            <person name="Fiore M.F."/>
        </authorList>
    </citation>
    <scope>NUCLEOTIDE SEQUENCE [LARGE SCALE GENOMIC DNA]</scope>
    <source>
        <strain evidence="1 2">CENA595</strain>
    </source>
</reference>
<accession>A0A0D8ZW19</accession>
<dbReference type="AlphaFoldDB" id="A0A0D8ZW19"/>
<sequence>MIETPIFIKVKSVYFVKLPTMWLNLAQIRQVKPGDIPGKIVVIYDTGEFDCLVGIEAQLLVDALNETNHIDKSA</sequence>
<gene>
    <name evidence="1" type="ORF">UH38_05250</name>
</gene>
<proteinExistence type="predicted"/>
<dbReference type="RefSeq" id="WP_045053560.1">
    <property type="nucleotide sequence ID" value="NZ_CAWMDP010000011.1"/>
</dbReference>
<dbReference type="EMBL" id="JYON01000003">
    <property type="protein sequence ID" value="KJH72940.1"/>
    <property type="molecule type" value="Genomic_DNA"/>
</dbReference>
<dbReference type="OrthoDB" id="488387at2"/>
<protein>
    <submittedName>
        <fullName evidence="1">Uncharacterized protein</fullName>
    </submittedName>
</protein>
<dbReference type="Proteomes" id="UP000032452">
    <property type="component" value="Unassembled WGS sequence"/>
</dbReference>